<accession>A0A9D2KW27</accession>
<sequence>MNALFFTLLAACALASCSPSKKNVPQENSEDLVAIQPATPQVPTSLVTVDLLKDYPKKDICLQDIADVSYIVLETTDQSLLHPSEMMMYYVSDSLIVARTLEDRIVLLDGKGKVKNTFLHKGGGREEYQAVNKLVADVERQEIYISDYGLLNRIQVYDFEGKYKRTLPLPRQTSVSCFQNFSSDCLLVGDDNISYETGISKRKRPYFLLSKKTGKVVEELPISFHKRVASRAILPSADRLSAQVMQLAYNPVIRYYDGWIIGDVSMDTICTYSPQGKLSPLLCRTPSVYNKETPIIAFPSLMTSGFLILEYFQLKFDFSKPVQGFKTNELVYNYSKGEVYGLNQLTNRDFSGQSIGFNSAGHIDSPWRNAMFNLIPTERLLDAREKGKLSGPLKDIAAQMTEEDNPVLMVTRFKDSPSR</sequence>
<dbReference type="Proteomes" id="UP000823862">
    <property type="component" value="Unassembled WGS sequence"/>
</dbReference>
<organism evidence="1 2">
    <name type="scientific">Candidatus Bacteroides avicola</name>
    <dbReference type="NCBI Taxonomy" id="2838468"/>
    <lineage>
        <taxon>Bacteria</taxon>
        <taxon>Pseudomonadati</taxon>
        <taxon>Bacteroidota</taxon>
        <taxon>Bacteroidia</taxon>
        <taxon>Bacteroidales</taxon>
        <taxon>Bacteroidaceae</taxon>
        <taxon>Bacteroides</taxon>
    </lineage>
</organism>
<dbReference type="AlphaFoldDB" id="A0A9D2KW27"/>
<reference evidence="1" key="1">
    <citation type="journal article" date="2021" name="PeerJ">
        <title>Extensive microbial diversity within the chicken gut microbiome revealed by metagenomics and culture.</title>
        <authorList>
            <person name="Gilroy R."/>
            <person name="Ravi A."/>
            <person name="Getino M."/>
            <person name="Pursley I."/>
            <person name="Horton D.L."/>
            <person name="Alikhan N.F."/>
            <person name="Baker D."/>
            <person name="Gharbi K."/>
            <person name="Hall N."/>
            <person name="Watson M."/>
            <person name="Adriaenssens E.M."/>
            <person name="Foster-Nyarko E."/>
            <person name="Jarju S."/>
            <person name="Secka A."/>
            <person name="Antonio M."/>
            <person name="Oren A."/>
            <person name="Chaudhuri R.R."/>
            <person name="La Ragione R."/>
            <person name="Hildebrand F."/>
            <person name="Pallen M.J."/>
        </authorList>
    </citation>
    <scope>NUCLEOTIDE SEQUENCE</scope>
    <source>
        <strain evidence="1">ChiHjej12B11-9795</strain>
    </source>
</reference>
<evidence type="ECO:0000313" key="1">
    <source>
        <dbReference type="EMBL" id="HJA87032.1"/>
    </source>
</evidence>
<dbReference type="Pfam" id="PF17170">
    <property type="entry name" value="DUF5128"/>
    <property type="match status" value="1"/>
</dbReference>
<dbReference type="InterPro" id="IPR011042">
    <property type="entry name" value="6-blade_b-propeller_TolB-like"/>
</dbReference>
<dbReference type="EMBL" id="DWZI01000066">
    <property type="protein sequence ID" value="HJA87032.1"/>
    <property type="molecule type" value="Genomic_DNA"/>
</dbReference>
<comment type="caution">
    <text evidence="1">The sequence shown here is derived from an EMBL/GenBank/DDBJ whole genome shotgun (WGS) entry which is preliminary data.</text>
</comment>
<gene>
    <name evidence="1" type="ORF">H9950_12735</name>
</gene>
<proteinExistence type="predicted"/>
<evidence type="ECO:0000313" key="2">
    <source>
        <dbReference type="Proteomes" id="UP000823862"/>
    </source>
</evidence>
<name>A0A9D2KW27_9BACE</name>
<protein>
    <submittedName>
        <fullName evidence="1">6-bladed beta-propeller</fullName>
    </submittedName>
</protein>
<reference evidence="1" key="2">
    <citation type="submission" date="2021-04" db="EMBL/GenBank/DDBJ databases">
        <authorList>
            <person name="Gilroy R."/>
        </authorList>
    </citation>
    <scope>NUCLEOTIDE SEQUENCE</scope>
    <source>
        <strain evidence="1">ChiHjej12B11-9795</strain>
    </source>
</reference>
<dbReference type="Gene3D" id="2.120.10.30">
    <property type="entry name" value="TolB, C-terminal domain"/>
    <property type="match status" value="1"/>
</dbReference>